<dbReference type="InterPro" id="IPR001322">
    <property type="entry name" value="Lamin_tail_dom"/>
</dbReference>
<feature type="domain" description="LTD" evidence="3">
    <location>
        <begin position="9"/>
        <end position="170"/>
    </location>
</feature>
<keyword evidence="4" id="KW-0378">Hydrolase</keyword>
<keyword evidence="2" id="KW-0732">Signal</keyword>
<dbReference type="AlphaFoldDB" id="A0A1E5D2D0"/>
<keyword evidence="4" id="KW-0255">Endonuclease</keyword>
<reference evidence="4 5" key="1">
    <citation type="journal article" date="2012" name="Science">
        <title>Ecological populations of bacteria act as socially cohesive units of antibiotic production and resistance.</title>
        <authorList>
            <person name="Cordero O.X."/>
            <person name="Wildschutte H."/>
            <person name="Kirkup B."/>
            <person name="Proehl S."/>
            <person name="Ngo L."/>
            <person name="Hussain F."/>
            <person name="Le Roux F."/>
            <person name="Mincer T."/>
            <person name="Polz M.F."/>
        </authorList>
    </citation>
    <scope>NUCLEOTIDE SEQUENCE [LARGE SCALE GENOMIC DNA]</scope>
    <source>
        <strain evidence="4 5">FF-238</strain>
    </source>
</reference>
<dbReference type="GO" id="GO:0004527">
    <property type="term" value="F:exonuclease activity"/>
    <property type="evidence" value="ECO:0007669"/>
    <property type="project" value="UniProtKB-KW"/>
</dbReference>
<evidence type="ECO:0000313" key="4">
    <source>
        <dbReference type="EMBL" id="OEE77653.1"/>
    </source>
</evidence>
<keyword evidence="5" id="KW-1185">Reference proteome</keyword>
<dbReference type="RefSeq" id="WP_017052565.1">
    <property type="nucleotide sequence ID" value="NZ_AJYW02000073.1"/>
</dbReference>
<comment type="caution">
    <text evidence="4">The sequence shown here is derived from an EMBL/GenBank/DDBJ whole genome shotgun (WGS) entry which is preliminary data.</text>
</comment>
<evidence type="ECO:0000256" key="1">
    <source>
        <dbReference type="SAM" id="MobiDB-lite"/>
    </source>
</evidence>
<dbReference type="PROSITE" id="PS51841">
    <property type="entry name" value="LTD"/>
    <property type="match status" value="1"/>
</dbReference>
<dbReference type="PANTHER" id="PTHR42834:SF1">
    <property type="entry name" value="ENDONUCLEASE_EXONUCLEASE_PHOSPHATASE FAMILY PROTEIN (AFU_ORTHOLOGUE AFUA_3G09210)"/>
    <property type="match status" value="1"/>
</dbReference>
<protein>
    <submittedName>
        <fullName evidence="4">Endonuclease/exonuclease/phosphatase</fullName>
    </submittedName>
</protein>
<sequence>MKKSLIALSVGAVLSTGVQANVMITEYVEGGASNKAIELYNSGTDAIDLSGYSLVRYKDGASEPSQMVALSGTTINAKEVIVVRNNATDTPLPSGVKQITNGQMVHNGGDAVALLNGSAVVDVVGDVPTTSGWGKDKTLRRLSGSATDVFVASDWETLAKNTIDGLGYVDGSTPPKPDPEPTPDPDPTTTIMDLQGDSWASPHTDPAKGIYISSEEFTVAGIITAIQTEPLDGDLPVGFFIQDENGDGDVKTSDGIFVVGDITGLNLGDKVEVTGPVEEKYGWTQIPATKIETTGTGSITPTIIKTQYADPDFDFTLERHEGMLVELSQAFNMQVARSYSLDDGPKRFNMLLAHEDLNQHPNQKFVPATDDAKKQADCSEDKRLVVESFAKNTSSVPSWFPTFGATDSDGDGSADDYIRVADTVDGLQGVIGYSYSDYRFYVTNVVDETAFVRSEEGERQVAPSLEDGDIRVASFNTQGYFNSLQGGGETNPYLADGLTPGAQSAAEFETQTAKLVSALKALDADIIGLMEIENNGFGDSSAIVHLVKQLNAELPEADHYSIASSEGLTDIGSLATSNQVIFRANTVGLDSLSVMPMPEQRALATDEIYRQHAALVPTFTFKDREEKLTVAVNQFKGKDTPCLEDSATDEQLVDLDRQGSCENLRVSAADYLGLQLADIDGEKIILGSLNAYASEDPILVLTNRDNAPEDYSITAASNTFIGDTALHGEKGAVITASYGYENVLNILKPKSYNVIANDEVGSLDYVLTSAGLKSKVVDATQWNINAGESSLFGFANSGLATQYTDSYRSAEHDPVVLSIAFDGKPIKPVDPIYPENPDQPIIPGTPVKLPPEPINEPRPSTPSAGQSFDYFVDLTATSGYLKVGDEVTVSVSDADANVVVMSSYVAKDTLDAFEIALGWTEVTFANGFNAGDYQVITAVDNTVLETKTLTVAKSSSSSGGSAGLGGLFAMFGLGFLRRKFQK</sequence>
<feature type="compositionally biased region" description="Pro residues" evidence="1">
    <location>
        <begin position="174"/>
        <end position="186"/>
    </location>
</feature>
<dbReference type="SUPFAM" id="SSF74853">
    <property type="entry name" value="Lamin A/C globular tail domain"/>
    <property type="match status" value="1"/>
</dbReference>
<dbReference type="Pfam" id="PF00932">
    <property type="entry name" value="LTD"/>
    <property type="match status" value="1"/>
</dbReference>
<dbReference type="SUPFAM" id="SSF56219">
    <property type="entry name" value="DNase I-like"/>
    <property type="match status" value="1"/>
</dbReference>
<dbReference type="Gene3D" id="3.60.10.10">
    <property type="entry name" value="Endonuclease/exonuclease/phosphatase"/>
    <property type="match status" value="1"/>
</dbReference>
<dbReference type="PANTHER" id="PTHR42834">
    <property type="entry name" value="ENDONUCLEASE/EXONUCLEASE/PHOSPHATASE FAMILY PROTEIN (AFU_ORTHOLOGUE AFUA_3G09210)"/>
    <property type="match status" value="1"/>
</dbReference>
<feature type="signal peptide" evidence="2">
    <location>
        <begin position="1"/>
        <end position="20"/>
    </location>
</feature>
<evidence type="ECO:0000313" key="5">
    <source>
        <dbReference type="Proteomes" id="UP000094165"/>
    </source>
</evidence>
<accession>A0A1E5D2D0</accession>
<dbReference type="GO" id="GO:0004519">
    <property type="term" value="F:endonuclease activity"/>
    <property type="evidence" value="ECO:0007669"/>
    <property type="project" value="UniProtKB-KW"/>
</dbReference>
<feature type="chain" id="PRO_5009173441" evidence="2">
    <location>
        <begin position="21"/>
        <end position="982"/>
    </location>
</feature>
<gene>
    <name evidence="4" type="ORF">A130_14070</name>
</gene>
<name>A0A1E5D2D0_9VIBR</name>
<dbReference type="CDD" id="cd04486">
    <property type="entry name" value="YhcR_OBF_like"/>
    <property type="match status" value="1"/>
</dbReference>
<dbReference type="InterPro" id="IPR036691">
    <property type="entry name" value="Endo/exonu/phosph_ase_sf"/>
</dbReference>
<keyword evidence="4" id="KW-0540">Nuclease</keyword>
<organism evidence="4 5">
    <name type="scientific">Vibrio genomosp. F6 str. FF-238</name>
    <dbReference type="NCBI Taxonomy" id="1191298"/>
    <lineage>
        <taxon>Bacteria</taxon>
        <taxon>Pseudomonadati</taxon>
        <taxon>Pseudomonadota</taxon>
        <taxon>Gammaproteobacteria</taxon>
        <taxon>Vibrionales</taxon>
        <taxon>Vibrionaceae</taxon>
        <taxon>Vibrio</taxon>
    </lineage>
</organism>
<dbReference type="InterPro" id="IPR036415">
    <property type="entry name" value="Lamin_tail_dom_sf"/>
</dbReference>
<proteinExistence type="predicted"/>
<feature type="region of interest" description="Disordered" evidence="1">
    <location>
        <begin position="166"/>
        <end position="189"/>
    </location>
</feature>
<dbReference type="NCBIfam" id="NF033681">
    <property type="entry name" value="ExeM_NucH_DNase"/>
    <property type="match status" value="1"/>
</dbReference>
<evidence type="ECO:0000256" key="2">
    <source>
        <dbReference type="SAM" id="SignalP"/>
    </source>
</evidence>
<evidence type="ECO:0000259" key="3">
    <source>
        <dbReference type="PROSITE" id="PS51841"/>
    </source>
</evidence>
<dbReference type="Proteomes" id="UP000094165">
    <property type="component" value="Unassembled WGS sequence"/>
</dbReference>
<dbReference type="InterPro" id="IPR047971">
    <property type="entry name" value="ExeM-like"/>
</dbReference>
<dbReference type="Gene3D" id="2.60.40.1260">
    <property type="entry name" value="Lamin Tail domain"/>
    <property type="match status" value="1"/>
</dbReference>
<keyword evidence="4" id="KW-0269">Exonuclease</keyword>
<dbReference type="EMBL" id="AJYW02000073">
    <property type="protein sequence ID" value="OEE77653.1"/>
    <property type="molecule type" value="Genomic_DNA"/>
</dbReference>